<dbReference type="Pfam" id="PF00903">
    <property type="entry name" value="Glyoxalase"/>
    <property type="match status" value="1"/>
</dbReference>
<dbReference type="InterPro" id="IPR029068">
    <property type="entry name" value="Glyas_Bleomycin-R_OHBP_Dase"/>
</dbReference>
<accession>A0A941EG28</accession>
<name>A0A941EG28_9ACTN</name>
<dbReference type="InterPro" id="IPR037523">
    <property type="entry name" value="VOC_core"/>
</dbReference>
<dbReference type="SUPFAM" id="SSF54593">
    <property type="entry name" value="Glyoxalase/Bleomycin resistance protein/Dihydroxybiphenyl dioxygenase"/>
    <property type="match status" value="2"/>
</dbReference>
<dbReference type="Gene3D" id="3.10.180.10">
    <property type="entry name" value="2,3-Dihydroxybiphenyl 1,2-Dioxygenase, domain 1"/>
    <property type="match status" value="2"/>
</dbReference>
<dbReference type="InterPro" id="IPR004360">
    <property type="entry name" value="Glyas_Fos-R_dOase_dom"/>
</dbReference>
<dbReference type="RefSeq" id="WP_212521926.1">
    <property type="nucleotide sequence ID" value="NZ_JAGSOH010000158.1"/>
</dbReference>
<evidence type="ECO:0000313" key="3">
    <source>
        <dbReference type="Proteomes" id="UP000676325"/>
    </source>
</evidence>
<evidence type="ECO:0000313" key="2">
    <source>
        <dbReference type="EMBL" id="MBR7830806.1"/>
    </source>
</evidence>
<feature type="domain" description="VOC" evidence="1">
    <location>
        <begin position="143"/>
        <end position="257"/>
    </location>
</feature>
<organism evidence="2 3">
    <name type="scientific">Actinospica acidithermotolerans</name>
    <dbReference type="NCBI Taxonomy" id="2828514"/>
    <lineage>
        <taxon>Bacteria</taxon>
        <taxon>Bacillati</taxon>
        <taxon>Actinomycetota</taxon>
        <taxon>Actinomycetes</taxon>
        <taxon>Catenulisporales</taxon>
        <taxon>Actinospicaceae</taxon>
        <taxon>Actinospica</taxon>
    </lineage>
</organism>
<dbReference type="PANTHER" id="PTHR33993">
    <property type="entry name" value="GLYOXALASE-RELATED"/>
    <property type="match status" value="1"/>
</dbReference>
<dbReference type="Proteomes" id="UP000676325">
    <property type="component" value="Unassembled WGS sequence"/>
</dbReference>
<dbReference type="AlphaFoldDB" id="A0A941EG28"/>
<dbReference type="InterPro" id="IPR041581">
    <property type="entry name" value="Glyoxalase_6"/>
</dbReference>
<gene>
    <name evidence="2" type="ORF">KDK95_31170</name>
</gene>
<reference evidence="2" key="1">
    <citation type="submission" date="2021-04" db="EMBL/GenBank/DDBJ databases">
        <title>Genome based classification of Actinospica acidithermotolerans sp. nov., an actinobacterium isolated from an Indonesian hot spring.</title>
        <authorList>
            <person name="Kusuma A.B."/>
            <person name="Putra K.E."/>
            <person name="Nafisah S."/>
            <person name="Loh J."/>
            <person name="Nouioui I."/>
            <person name="Goodfellow M."/>
        </authorList>
    </citation>
    <scope>NUCLEOTIDE SEQUENCE</scope>
    <source>
        <strain evidence="2">MGRD01-02</strain>
    </source>
</reference>
<keyword evidence="3" id="KW-1185">Reference proteome</keyword>
<dbReference type="InterPro" id="IPR052164">
    <property type="entry name" value="Anthracycline_SecMetBiosynth"/>
</dbReference>
<dbReference type="PROSITE" id="PS51819">
    <property type="entry name" value="VOC"/>
    <property type="match status" value="2"/>
</dbReference>
<dbReference type="CDD" id="cd07247">
    <property type="entry name" value="SgaA_N_like"/>
    <property type="match status" value="2"/>
</dbReference>
<proteinExistence type="predicted"/>
<dbReference type="EMBL" id="JAGSOH010000158">
    <property type="protein sequence ID" value="MBR7830806.1"/>
    <property type="molecule type" value="Genomic_DNA"/>
</dbReference>
<feature type="domain" description="VOC" evidence="1">
    <location>
        <begin position="12"/>
        <end position="129"/>
    </location>
</feature>
<sequence length="261" mass="28016">MSEVDRPYAQGTPCWVDLMAQDQKAAMDFYRGLFGWGGERGPEEFGGYAMMTIRDKPVAGIGPAMAPEGQPAPPHVWTTYLASDDADETARRIGEAGGTLLVPPMDVGDAGRMGVAADPTGAVFGFWQKKEFFGAVVVNEAGALIWSECNTRDVPGASAFYRSAFDIDVQPMEGMEGYFAVNVAGRTIGGMQHMGEQFPEHVPAHWMTWFAVDDPDATAARAKSLGGSVPIEPADAPYGRYAAVADPWGAVFCLLKPQPMQ</sequence>
<comment type="caution">
    <text evidence="2">The sequence shown here is derived from an EMBL/GenBank/DDBJ whole genome shotgun (WGS) entry which is preliminary data.</text>
</comment>
<evidence type="ECO:0000259" key="1">
    <source>
        <dbReference type="PROSITE" id="PS51819"/>
    </source>
</evidence>
<dbReference type="Pfam" id="PF18029">
    <property type="entry name" value="Glyoxalase_6"/>
    <property type="match status" value="1"/>
</dbReference>
<protein>
    <submittedName>
        <fullName evidence="2">VOC family protein</fullName>
    </submittedName>
</protein>
<dbReference type="PANTHER" id="PTHR33993:SF14">
    <property type="entry name" value="GB|AAF24581.1"/>
    <property type="match status" value="1"/>
</dbReference>